<evidence type="ECO:0000259" key="18">
    <source>
        <dbReference type="SMART" id="SM00475"/>
    </source>
</evidence>
<evidence type="ECO:0000259" key="17">
    <source>
        <dbReference type="SMART" id="SM00474"/>
    </source>
</evidence>
<dbReference type="InterPro" id="IPR008918">
    <property type="entry name" value="HhH2"/>
</dbReference>
<dbReference type="PRINTS" id="PR00868">
    <property type="entry name" value="DNAPOLI"/>
</dbReference>
<dbReference type="PANTHER" id="PTHR10133">
    <property type="entry name" value="DNA POLYMERASE I"/>
    <property type="match status" value="1"/>
</dbReference>
<feature type="domain" description="3'-5' exonuclease" evidence="17">
    <location>
        <begin position="293"/>
        <end position="464"/>
    </location>
</feature>
<dbReference type="Gene3D" id="1.20.1060.10">
    <property type="entry name" value="Taq DNA Polymerase, Chain T, domain 4"/>
    <property type="match status" value="1"/>
</dbReference>
<dbReference type="NCBIfam" id="NF004397">
    <property type="entry name" value="PRK05755.1"/>
    <property type="match status" value="1"/>
</dbReference>
<dbReference type="InterPro" id="IPR002298">
    <property type="entry name" value="DNA_polymerase_A"/>
</dbReference>
<dbReference type="InterPro" id="IPR029060">
    <property type="entry name" value="PIN-like_dom_sf"/>
</dbReference>
<dbReference type="AlphaFoldDB" id="A0A2T4TY70"/>
<evidence type="ECO:0000313" key="21">
    <source>
        <dbReference type="Proteomes" id="UP000241436"/>
    </source>
</evidence>
<dbReference type="InterPro" id="IPR012337">
    <property type="entry name" value="RNaseH-like_sf"/>
</dbReference>
<dbReference type="CDD" id="cd09859">
    <property type="entry name" value="PIN_53EXO"/>
    <property type="match status" value="1"/>
</dbReference>
<dbReference type="GO" id="GO:0006261">
    <property type="term" value="P:DNA-templated DNA replication"/>
    <property type="evidence" value="ECO:0007669"/>
    <property type="project" value="UniProtKB-UniRule"/>
</dbReference>
<evidence type="ECO:0000256" key="7">
    <source>
        <dbReference type="ARBA" id="ARBA00022722"/>
    </source>
</evidence>
<proteinExistence type="inferred from homology"/>
<dbReference type="FunFam" id="1.20.1060.10:FF:000001">
    <property type="entry name" value="DNA polymerase I"/>
    <property type="match status" value="1"/>
</dbReference>
<keyword evidence="12 16" id="KW-0238">DNA-binding</keyword>
<keyword evidence="8 16" id="KW-0227">DNA damage</keyword>
<dbReference type="EC" id="2.7.7.7" evidence="2 15"/>
<dbReference type="SMART" id="SM00279">
    <property type="entry name" value="HhH2"/>
    <property type="match status" value="1"/>
</dbReference>
<dbReference type="OrthoDB" id="9806424at2"/>
<evidence type="ECO:0000259" key="19">
    <source>
        <dbReference type="SMART" id="SM00482"/>
    </source>
</evidence>
<dbReference type="EMBL" id="NVQC01000018">
    <property type="protein sequence ID" value="PTL36063.1"/>
    <property type="molecule type" value="Genomic_DNA"/>
</dbReference>
<dbReference type="SUPFAM" id="SSF56672">
    <property type="entry name" value="DNA/RNA polymerases"/>
    <property type="match status" value="1"/>
</dbReference>
<dbReference type="Gene3D" id="3.30.420.10">
    <property type="entry name" value="Ribonuclease H-like superfamily/Ribonuclease H"/>
    <property type="match status" value="1"/>
</dbReference>
<evidence type="ECO:0000256" key="3">
    <source>
        <dbReference type="ARBA" id="ARBA00020311"/>
    </source>
</evidence>
<dbReference type="InterPro" id="IPR043502">
    <property type="entry name" value="DNA/RNA_pol_sf"/>
</dbReference>
<keyword evidence="4 16" id="KW-0808">Transferase</keyword>
<keyword evidence="11 16" id="KW-0239">DNA-directed DNA polymerase</keyword>
<dbReference type="RefSeq" id="WP_107562046.1">
    <property type="nucleotide sequence ID" value="NZ_NVQC01000018.1"/>
</dbReference>
<evidence type="ECO:0000256" key="6">
    <source>
        <dbReference type="ARBA" id="ARBA00022705"/>
    </source>
</evidence>
<dbReference type="SMART" id="SM00474">
    <property type="entry name" value="35EXOc"/>
    <property type="match status" value="1"/>
</dbReference>
<accession>A0A2T4TY70</accession>
<dbReference type="PANTHER" id="PTHR10133:SF27">
    <property type="entry name" value="DNA POLYMERASE NU"/>
    <property type="match status" value="1"/>
</dbReference>
<evidence type="ECO:0000256" key="16">
    <source>
        <dbReference type="RuleBase" id="RU004460"/>
    </source>
</evidence>
<comment type="similarity">
    <text evidence="1 16">Belongs to the DNA polymerase type-A family.</text>
</comment>
<dbReference type="FunFam" id="3.40.50.1010:FF:000001">
    <property type="entry name" value="DNA polymerase I"/>
    <property type="match status" value="1"/>
</dbReference>
<dbReference type="CDD" id="cd06140">
    <property type="entry name" value="DNA_polA_I_Bacillus_like_exo"/>
    <property type="match status" value="1"/>
</dbReference>
<feature type="domain" description="5'-3' exonuclease" evidence="18">
    <location>
        <begin position="3"/>
        <end position="259"/>
    </location>
</feature>
<evidence type="ECO:0000313" key="20">
    <source>
        <dbReference type="EMBL" id="PTL36063.1"/>
    </source>
</evidence>
<keyword evidence="6 16" id="KW-0235">DNA replication</keyword>
<evidence type="ECO:0000256" key="2">
    <source>
        <dbReference type="ARBA" id="ARBA00012417"/>
    </source>
</evidence>
<dbReference type="InterPro" id="IPR020045">
    <property type="entry name" value="DNA_polI_H3TH"/>
</dbReference>
<dbReference type="InterPro" id="IPR020046">
    <property type="entry name" value="5-3_exonucl_a-hlix_arch_N"/>
</dbReference>
<dbReference type="SMART" id="SM00482">
    <property type="entry name" value="POLAc"/>
    <property type="match status" value="1"/>
</dbReference>
<dbReference type="Pfam" id="PF01367">
    <property type="entry name" value="5_3_exonuc"/>
    <property type="match status" value="1"/>
</dbReference>
<dbReference type="NCBIfam" id="TIGR00593">
    <property type="entry name" value="pola"/>
    <property type="match status" value="1"/>
</dbReference>
<evidence type="ECO:0000256" key="10">
    <source>
        <dbReference type="ARBA" id="ARBA00022839"/>
    </source>
</evidence>
<evidence type="ECO:0000256" key="11">
    <source>
        <dbReference type="ARBA" id="ARBA00022932"/>
    </source>
</evidence>
<sequence>MAGRLLHLIDGSSYLFRAYHALPPLTNGEGVPTGAVYGFTKMLLKIIRDERPEAMVVVFDSGGPTERHARFADYKANRAQMPDDLSRQLPYVHRVVEAMRIPLLMQQGQEADDLIGSLAKQAAAQDFHVTIATSDKDMLQLVGPAIRVYDWMKEKVYGEAEVLERFGVPPGQVVEVMGLMGDPIDNIPGVHGIGEKTARSLIQQFGSIEETITRLHEIKSAKVREILRCQVEQARLSRDLASIMTDLHVKLDLGQVALQAPDHLALQALFRELEFTELQRAFTPVTSRSCLRMVVIDREEGIDDAARELLASDSVAIAVAFSGGGTADGELYGLTFCKESDVVLCLLPCPTPGSSLECLRPVLAGEEPAKIGHDLKRTMAALAKEGIVLGGISFDTMVASYLLNPTRSDHSLAAVVLEQLGVVGPASVSKGTEGEDRREEAVRRAAEEAHLAWQLKNVLLPKLEQSGLLPLFKTIEMPLIEVLASMEEVGCRVDTDQLGELGKELEIQLGQVESRIFALAGERFNINSPKQLADVLFQRLKLKPLKRTKTGYSTNVEVLQRLAMTHELPAEVLNYRSLAKLKSTYVDVLLRLADRVSGRIHTSFNQTVTATGRLSSSEPNLQNIPIRSEVGRRIRQTFIASKGQWLLSADYSQIELRILAHLSQDQALIAAFTAGADVHRSTAAEIFGVQSAEMRRRAKVINFGIIYGMSPFGLASELDIPQEEAALYIERYFQTYRGVKAFIDRTVHEAREIGFVSTLWGRRRAIPELKSSDHVVRQLGERLAVNTPIQGSAADLIKVAMIAIFRRLRLERLGTRMILQIHDELLFEVPDAELDVAKRVATEEMERAATLRVPLKVDLGVGTNWAEAHA</sequence>
<reference evidence="20 21" key="1">
    <citation type="submission" date="2017-09" db="EMBL/GenBank/DDBJ databases">
        <title>Bloom of a denitrifying methanotroph, Candidatus Methylomirabilis limnetica, in a deep stratified lake.</title>
        <authorList>
            <person name="Graf J.S."/>
            <person name="Marchant H.K."/>
            <person name="Tienken D."/>
            <person name="Hach P.F."/>
            <person name="Brand A."/>
            <person name="Schubert C.J."/>
            <person name="Kuypers M.M."/>
            <person name="Milucka J."/>
        </authorList>
    </citation>
    <scope>NUCLEOTIDE SEQUENCE [LARGE SCALE GENOMIC DNA]</scope>
    <source>
        <strain evidence="20 21">Zug</strain>
    </source>
</reference>
<dbReference type="Gene3D" id="3.30.70.370">
    <property type="match status" value="1"/>
</dbReference>
<dbReference type="InterPro" id="IPR019760">
    <property type="entry name" value="DNA-dir_DNA_pol_A_CS"/>
</dbReference>
<evidence type="ECO:0000256" key="4">
    <source>
        <dbReference type="ARBA" id="ARBA00022679"/>
    </source>
</evidence>
<dbReference type="InterPro" id="IPR036279">
    <property type="entry name" value="5-3_exonuclease_C_sf"/>
</dbReference>
<gene>
    <name evidence="16" type="primary">polA</name>
    <name evidence="20" type="ORF">CLG94_06425</name>
</gene>
<dbReference type="CDD" id="cd08637">
    <property type="entry name" value="DNA_pol_A_pol_I_C"/>
    <property type="match status" value="1"/>
</dbReference>
<reference evidence="21" key="2">
    <citation type="journal article" date="2018" name="Environ. Microbiol.">
        <title>Bloom of a denitrifying methanotroph, 'Candidatus Methylomirabilis limnetica', in a deep stratified lake.</title>
        <authorList>
            <person name="Graf J.S."/>
            <person name="Mayr M.J."/>
            <person name="Marchant H.K."/>
            <person name="Tienken D."/>
            <person name="Hach P.F."/>
            <person name="Brand A."/>
            <person name="Schubert C.J."/>
            <person name="Kuypers M.M."/>
            <person name="Milucka J."/>
        </authorList>
    </citation>
    <scope>NUCLEOTIDE SEQUENCE [LARGE SCALE GENOMIC DNA]</scope>
    <source>
        <strain evidence="21">Zug</strain>
    </source>
</reference>
<dbReference type="Proteomes" id="UP000241436">
    <property type="component" value="Unassembled WGS sequence"/>
</dbReference>
<dbReference type="PROSITE" id="PS00447">
    <property type="entry name" value="DNA_POLYMERASE_A"/>
    <property type="match status" value="1"/>
</dbReference>
<evidence type="ECO:0000256" key="8">
    <source>
        <dbReference type="ARBA" id="ARBA00022763"/>
    </source>
</evidence>
<dbReference type="GO" id="GO:0003677">
    <property type="term" value="F:DNA binding"/>
    <property type="evidence" value="ECO:0007669"/>
    <property type="project" value="UniProtKB-UniRule"/>
</dbReference>
<evidence type="ECO:0000256" key="12">
    <source>
        <dbReference type="ARBA" id="ARBA00023125"/>
    </source>
</evidence>
<dbReference type="GO" id="GO:0008408">
    <property type="term" value="F:3'-5' exonuclease activity"/>
    <property type="evidence" value="ECO:0007669"/>
    <property type="project" value="InterPro"/>
</dbReference>
<evidence type="ECO:0000256" key="13">
    <source>
        <dbReference type="ARBA" id="ARBA00023204"/>
    </source>
</evidence>
<dbReference type="FunFam" id="1.10.150.20:FF:000003">
    <property type="entry name" value="DNA polymerase I"/>
    <property type="match status" value="1"/>
</dbReference>
<dbReference type="SUPFAM" id="SSF53098">
    <property type="entry name" value="Ribonuclease H-like"/>
    <property type="match status" value="1"/>
</dbReference>
<evidence type="ECO:0000256" key="9">
    <source>
        <dbReference type="ARBA" id="ARBA00022801"/>
    </source>
</evidence>
<dbReference type="Pfam" id="PF02739">
    <property type="entry name" value="5_3_exonuc_N"/>
    <property type="match status" value="1"/>
</dbReference>
<keyword evidence="21" id="KW-1185">Reference proteome</keyword>
<dbReference type="GO" id="GO:0006302">
    <property type="term" value="P:double-strand break repair"/>
    <property type="evidence" value="ECO:0007669"/>
    <property type="project" value="TreeGrafter"/>
</dbReference>
<dbReference type="SUPFAM" id="SSF88723">
    <property type="entry name" value="PIN domain-like"/>
    <property type="match status" value="1"/>
</dbReference>
<keyword evidence="13 16" id="KW-0234">DNA repair</keyword>
<dbReference type="SUPFAM" id="SSF47807">
    <property type="entry name" value="5' to 3' exonuclease, C-terminal subdomain"/>
    <property type="match status" value="1"/>
</dbReference>
<name>A0A2T4TY70_9BACT</name>
<feature type="domain" description="DNA-directed DNA polymerase family A palm" evidence="19">
    <location>
        <begin position="631"/>
        <end position="833"/>
    </location>
</feature>
<dbReference type="Pfam" id="PF22619">
    <property type="entry name" value="DNA_polI_exo1"/>
    <property type="match status" value="1"/>
</dbReference>
<evidence type="ECO:0000256" key="15">
    <source>
        <dbReference type="NCBIfam" id="TIGR00593"/>
    </source>
</evidence>
<dbReference type="InterPro" id="IPR001098">
    <property type="entry name" value="DNA-dir_DNA_pol_A_palm_dom"/>
</dbReference>
<dbReference type="Gene3D" id="1.10.150.20">
    <property type="entry name" value="5' to 3' exonuclease, C-terminal subdomain"/>
    <property type="match status" value="2"/>
</dbReference>
<dbReference type="CDD" id="cd09898">
    <property type="entry name" value="H3TH_53EXO"/>
    <property type="match status" value="1"/>
</dbReference>
<dbReference type="InterPro" id="IPR018320">
    <property type="entry name" value="DNA_polymerase_1"/>
</dbReference>
<dbReference type="Pfam" id="PF00476">
    <property type="entry name" value="DNA_pol_A"/>
    <property type="match status" value="1"/>
</dbReference>
<dbReference type="GO" id="GO:0003887">
    <property type="term" value="F:DNA-directed DNA polymerase activity"/>
    <property type="evidence" value="ECO:0007669"/>
    <property type="project" value="UniProtKB-UniRule"/>
</dbReference>
<dbReference type="InterPro" id="IPR002421">
    <property type="entry name" value="5-3_exonuclease"/>
</dbReference>
<dbReference type="InterPro" id="IPR002562">
    <property type="entry name" value="3'-5'_exonuclease_dom"/>
</dbReference>
<dbReference type="SMART" id="SM00475">
    <property type="entry name" value="53EXOc"/>
    <property type="match status" value="1"/>
</dbReference>
<dbReference type="InterPro" id="IPR054690">
    <property type="entry name" value="DNA_polI_exonuclease"/>
</dbReference>
<keyword evidence="9" id="KW-0378">Hydrolase</keyword>
<evidence type="ECO:0000256" key="1">
    <source>
        <dbReference type="ARBA" id="ARBA00007705"/>
    </source>
</evidence>
<keyword evidence="7" id="KW-0540">Nuclease</keyword>
<dbReference type="Gene3D" id="3.40.50.1010">
    <property type="entry name" value="5'-nuclease"/>
    <property type="match status" value="1"/>
</dbReference>
<evidence type="ECO:0000256" key="14">
    <source>
        <dbReference type="ARBA" id="ARBA00049244"/>
    </source>
</evidence>
<dbReference type="FunFam" id="1.10.150.20:FF:000002">
    <property type="entry name" value="DNA polymerase I"/>
    <property type="match status" value="1"/>
</dbReference>
<keyword evidence="10" id="KW-0269">Exonuclease</keyword>
<comment type="caution">
    <text evidence="20">The sequence shown here is derived from an EMBL/GenBank/DDBJ whole genome shotgun (WGS) entry which is preliminary data.</text>
</comment>
<evidence type="ECO:0000256" key="5">
    <source>
        <dbReference type="ARBA" id="ARBA00022695"/>
    </source>
</evidence>
<organism evidence="20 21">
    <name type="scientific">Candidatus Methylomirabilis limnetica</name>
    <dbReference type="NCBI Taxonomy" id="2033718"/>
    <lineage>
        <taxon>Bacteria</taxon>
        <taxon>Candidatus Methylomirabilota</taxon>
        <taxon>Candidatus Methylomirabilia</taxon>
        <taxon>Candidatus Methylomirabilales</taxon>
        <taxon>Candidatus Methylomirabilaceae</taxon>
        <taxon>Candidatus Methylomirabilis</taxon>
    </lineage>
</organism>
<dbReference type="InterPro" id="IPR036397">
    <property type="entry name" value="RNaseH_sf"/>
</dbReference>
<keyword evidence="5 16" id="KW-0548">Nucleotidyltransferase</keyword>
<comment type="catalytic activity">
    <reaction evidence="14 16">
        <text>DNA(n) + a 2'-deoxyribonucleoside 5'-triphosphate = DNA(n+1) + diphosphate</text>
        <dbReference type="Rhea" id="RHEA:22508"/>
        <dbReference type="Rhea" id="RHEA-COMP:17339"/>
        <dbReference type="Rhea" id="RHEA-COMP:17340"/>
        <dbReference type="ChEBI" id="CHEBI:33019"/>
        <dbReference type="ChEBI" id="CHEBI:61560"/>
        <dbReference type="ChEBI" id="CHEBI:173112"/>
        <dbReference type="EC" id="2.7.7.7"/>
    </reaction>
</comment>
<dbReference type="GO" id="GO:0008409">
    <property type="term" value="F:5'-3' exonuclease activity"/>
    <property type="evidence" value="ECO:0007669"/>
    <property type="project" value="InterPro"/>
</dbReference>
<protein>
    <recommendedName>
        <fullName evidence="3 15">DNA polymerase I</fullName>
        <ecNumber evidence="2 15">2.7.7.7</ecNumber>
    </recommendedName>
</protein>